<keyword evidence="2" id="KW-1185">Reference proteome</keyword>
<sequence>MKGNVKCKQLVHAAMNNTSSSLLARLQILGGSEILHFTTPVLKPVIATELQTLTTTVQFLPFACCPVKLAVAAPD</sequence>
<dbReference type="Proteomes" id="UP000593567">
    <property type="component" value="Unassembled WGS sequence"/>
</dbReference>
<gene>
    <name evidence="1" type="ORF">EB796_016440</name>
</gene>
<name>A0A7J7JG79_BUGNE</name>
<comment type="caution">
    <text evidence="1">The sequence shown here is derived from an EMBL/GenBank/DDBJ whole genome shotgun (WGS) entry which is preliminary data.</text>
</comment>
<proteinExistence type="predicted"/>
<evidence type="ECO:0000313" key="2">
    <source>
        <dbReference type="Proteomes" id="UP000593567"/>
    </source>
</evidence>
<protein>
    <submittedName>
        <fullName evidence="1">Uncharacterized protein</fullName>
    </submittedName>
</protein>
<dbReference type="EMBL" id="VXIV02002481">
    <property type="protein sequence ID" value="KAF6025230.1"/>
    <property type="molecule type" value="Genomic_DNA"/>
</dbReference>
<accession>A0A7J7JG79</accession>
<reference evidence="1" key="1">
    <citation type="submission" date="2020-06" db="EMBL/GenBank/DDBJ databases">
        <title>Draft genome of Bugula neritina, a colonial animal packing powerful symbionts and potential medicines.</title>
        <authorList>
            <person name="Rayko M."/>
        </authorList>
    </citation>
    <scope>NUCLEOTIDE SEQUENCE [LARGE SCALE GENOMIC DNA]</scope>
    <source>
        <strain evidence="1">Kwan_BN1</strain>
    </source>
</reference>
<evidence type="ECO:0000313" key="1">
    <source>
        <dbReference type="EMBL" id="KAF6025230.1"/>
    </source>
</evidence>
<dbReference type="AlphaFoldDB" id="A0A7J7JG79"/>
<organism evidence="1 2">
    <name type="scientific">Bugula neritina</name>
    <name type="common">Brown bryozoan</name>
    <name type="synonym">Sertularia neritina</name>
    <dbReference type="NCBI Taxonomy" id="10212"/>
    <lineage>
        <taxon>Eukaryota</taxon>
        <taxon>Metazoa</taxon>
        <taxon>Spiralia</taxon>
        <taxon>Lophotrochozoa</taxon>
        <taxon>Bryozoa</taxon>
        <taxon>Gymnolaemata</taxon>
        <taxon>Cheilostomatida</taxon>
        <taxon>Flustrina</taxon>
        <taxon>Buguloidea</taxon>
        <taxon>Bugulidae</taxon>
        <taxon>Bugula</taxon>
    </lineage>
</organism>